<keyword evidence="14" id="KW-1185">Reference proteome</keyword>
<evidence type="ECO:0000256" key="11">
    <source>
        <dbReference type="HAMAP-Rule" id="MF_00004"/>
    </source>
</evidence>
<evidence type="ECO:0000256" key="6">
    <source>
        <dbReference type="ARBA" id="ARBA00011893"/>
    </source>
</evidence>
<evidence type="ECO:0000256" key="5">
    <source>
        <dbReference type="ARBA" id="ARBA00008391"/>
    </source>
</evidence>
<name>A0A1I7BLQ3_9FLAO</name>
<dbReference type="GO" id="GO:0002055">
    <property type="term" value="F:adenine binding"/>
    <property type="evidence" value="ECO:0007669"/>
    <property type="project" value="TreeGrafter"/>
</dbReference>
<evidence type="ECO:0000256" key="1">
    <source>
        <dbReference type="ARBA" id="ARBA00000868"/>
    </source>
</evidence>
<dbReference type="NCBIfam" id="NF002636">
    <property type="entry name" value="PRK02304.1-5"/>
    <property type="match status" value="1"/>
</dbReference>
<evidence type="ECO:0000256" key="9">
    <source>
        <dbReference type="ARBA" id="ARBA00022679"/>
    </source>
</evidence>
<proteinExistence type="inferred from homology"/>
<dbReference type="FunFam" id="3.40.50.2020:FF:000021">
    <property type="entry name" value="Adenine phosphoribosyltransferase"/>
    <property type="match status" value="1"/>
</dbReference>
<organism evidence="13 14">
    <name type="scientific">Lishizhenia tianjinensis</name>
    <dbReference type="NCBI Taxonomy" id="477690"/>
    <lineage>
        <taxon>Bacteria</taxon>
        <taxon>Pseudomonadati</taxon>
        <taxon>Bacteroidota</taxon>
        <taxon>Flavobacteriia</taxon>
        <taxon>Flavobacteriales</taxon>
        <taxon>Crocinitomicaceae</taxon>
        <taxon>Lishizhenia</taxon>
    </lineage>
</organism>
<dbReference type="STRING" id="477690.SAMN05216474_2886"/>
<dbReference type="GO" id="GO:0016208">
    <property type="term" value="F:AMP binding"/>
    <property type="evidence" value="ECO:0007669"/>
    <property type="project" value="TreeGrafter"/>
</dbReference>
<evidence type="ECO:0000256" key="8">
    <source>
        <dbReference type="ARBA" id="ARBA00022676"/>
    </source>
</evidence>
<dbReference type="CDD" id="cd06223">
    <property type="entry name" value="PRTases_typeI"/>
    <property type="match status" value="1"/>
</dbReference>
<gene>
    <name evidence="11" type="primary">apt</name>
    <name evidence="13" type="ORF">SAMN05216474_2886</name>
</gene>
<protein>
    <recommendedName>
        <fullName evidence="6 11">Adenine phosphoribosyltransferase</fullName>
        <shortName evidence="11">APRT</shortName>
        <ecNumber evidence="6 11">2.4.2.7</ecNumber>
    </recommendedName>
</protein>
<dbReference type="PANTHER" id="PTHR32315:SF3">
    <property type="entry name" value="ADENINE PHOSPHORIBOSYLTRANSFERASE"/>
    <property type="match status" value="1"/>
</dbReference>
<dbReference type="NCBIfam" id="TIGR01090">
    <property type="entry name" value="apt"/>
    <property type="match status" value="1"/>
</dbReference>
<dbReference type="InterPro" id="IPR029057">
    <property type="entry name" value="PRTase-like"/>
</dbReference>
<dbReference type="Proteomes" id="UP000236454">
    <property type="component" value="Unassembled WGS sequence"/>
</dbReference>
<comment type="subunit">
    <text evidence="11">Homodimer.</text>
</comment>
<dbReference type="Pfam" id="PF00156">
    <property type="entry name" value="Pribosyltran"/>
    <property type="match status" value="1"/>
</dbReference>
<dbReference type="GO" id="GO:0005737">
    <property type="term" value="C:cytoplasm"/>
    <property type="evidence" value="ECO:0007669"/>
    <property type="project" value="UniProtKB-SubCell"/>
</dbReference>
<dbReference type="NCBIfam" id="NF002634">
    <property type="entry name" value="PRK02304.1-3"/>
    <property type="match status" value="1"/>
</dbReference>
<dbReference type="SUPFAM" id="SSF53271">
    <property type="entry name" value="PRTase-like"/>
    <property type="match status" value="1"/>
</dbReference>
<evidence type="ECO:0000256" key="7">
    <source>
        <dbReference type="ARBA" id="ARBA00022490"/>
    </source>
</evidence>
<dbReference type="HAMAP" id="MF_00004">
    <property type="entry name" value="Aden_phosphoribosyltr"/>
    <property type="match status" value="1"/>
</dbReference>
<dbReference type="RefSeq" id="WP_090252255.1">
    <property type="nucleotide sequence ID" value="NZ_FPAS01000006.1"/>
</dbReference>
<keyword evidence="8 11" id="KW-0328">Glycosyltransferase</keyword>
<keyword evidence="7 11" id="KW-0963">Cytoplasm</keyword>
<dbReference type="Gene3D" id="3.40.50.2020">
    <property type="match status" value="1"/>
</dbReference>
<comment type="catalytic activity">
    <reaction evidence="1 11">
        <text>AMP + diphosphate = 5-phospho-alpha-D-ribose 1-diphosphate + adenine</text>
        <dbReference type="Rhea" id="RHEA:16609"/>
        <dbReference type="ChEBI" id="CHEBI:16708"/>
        <dbReference type="ChEBI" id="CHEBI:33019"/>
        <dbReference type="ChEBI" id="CHEBI:58017"/>
        <dbReference type="ChEBI" id="CHEBI:456215"/>
        <dbReference type="EC" id="2.4.2.7"/>
    </reaction>
</comment>
<evidence type="ECO:0000256" key="10">
    <source>
        <dbReference type="ARBA" id="ARBA00022726"/>
    </source>
</evidence>
<evidence type="ECO:0000256" key="4">
    <source>
        <dbReference type="ARBA" id="ARBA00004659"/>
    </source>
</evidence>
<dbReference type="GO" id="GO:0006168">
    <property type="term" value="P:adenine salvage"/>
    <property type="evidence" value="ECO:0007669"/>
    <property type="project" value="InterPro"/>
</dbReference>
<keyword evidence="9 11" id="KW-0808">Transferase</keyword>
<sequence>MNIDLVEKVKAEIRDVVDFPKEGIVFKDITPIMLDPQLSNEIVEHLATQYKDSGITKIAGIESRGFLFGYPLAMRLGIPFILIRKKGKLPYKKVSYSYDLEYGSATIEMHEDAVDANDKVLVHDDLLATGGSAEAAAHLIKKCGASVEAFNFLVSLDFLEGDQKLKQFTDNIQAIVNY</sequence>
<dbReference type="UniPathway" id="UPA00588">
    <property type="reaction ID" value="UER00646"/>
</dbReference>
<dbReference type="GO" id="GO:0006166">
    <property type="term" value="P:purine ribonucleoside salvage"/>
    <property type="evidence" value="ECO:0007669"/>
    <property type="project" value="UniProtKB-UniRule"/>
</dbReference>
<evidence type="ECO:0000256" key="3">
    <source>
        <dbReference type="ARBA" id="ARBA00004496"/>
    </source>
</evidence>
<comment type="function">
    <text evidence="2 11">Catalyzes a salvage reaction resulting in the formation of AMP, that is energically less costly than de novo synthesis.</text>
</comment>
<comment type="subcellular location">
    <subcellularLocation>
        <location evidence="3 11">Cytoplasm</location>
    </subcellularLocation>
</comment>
<dbReference type="InterPro" id="IPR050054">
    <property type="entry name" value="UPRTase/APRTase"/>
</dbReference>
<evidence type="ECO:0000313" key="14">
    <source>
        <dbReference type="Proteomes" id="UP000236454"/>
    </source>
</evidence>
<evidence type="ECO:0000259" key="12">
    <source>
        <dbReference type="Pfam" id="PF00156"/>
    </source>
</evidence>
<comment type="pathway">
    <text evidence="4 11">Purine metabolism; AMP biosynthesis via salvage pathway; AMP from adenine: step 1/1.</text>
</comment>
<dbReference type="AlphaFoldDB" id="A0A1I7BLQ3"/>
<evidence type="ECO:0000256" key="2">
    <source>
        <dbReference type="ARBA" id="ARBA00003968"/>
    </source>
</evidence>
<feature type="domain" description="Phosphoribosyltransferase" evidence="12">
    <location>
        <begin position="39"/>
        <end position="146"/>
    </location>
</feature>
<dbReference type="GO" id="GO:0044209">
    <property type="term" value="P:AMP salvage"/>
    <property type="evidence" value="ECO:0007669"/>
    <property type="project" value="UniProtKB-UniRule"/>
</dbReference>
<accession>A0A1I7BLQ3</accession>
<dbReference type="InterPro" id="IPR000836">
    <property type="entry name" value="PRTase_dom"/>
</dbReference>
<dbReference type="EMBL" id="FPAS01000006">
    <property type="protein sequence ID" value="SFT88123.1"/>
    <property type="molecule type" value="Genomic_DNA"/>
</dbReference>
<evidence type="ECO:0000313" key="13">
    <source>
        <dbReference type="EMBL" id="SFT88123.1"/>
    </source>
</evidence>
<dbReference type="EC" id="2.4.2.7" evidence="6 11"/>
<dbReference type="InterPro" id="IPR005764">
    <property type="entry name" value="Ade_phspho_trans"/>
</dbReference>
<keyword evidence="10 11" id="KW-0660">Purine salvage</keyword>
<dbReference type="OrthoDB" id="9803963at2"/>
<dbReference type="GO" id="GO:0003999">
    <property type="term" value="F:adenine phosphoribosyltransferase activity"/>
    <property type="evidence" value="ECO:0007669"/>
    <property type="project" value="UniProtKB-UniRule"/>
</dbReference>
<reference evidence="13 14" key="1">
    <citation type="submission" date="2016-10" db="EMBL/GenBank/DDBJ databases">
        <authorList>
            <person name="de Groot N.N."/>
        </authorList>
    </citation>
    <scope>NUCLEOTIDE SEQUENCE [LARGE SCALE GENOMIC DNA]</scope>
    <source>
        <strain evidence="13 14">CGMCC 1.7005</strain>
    </source>
</reference>
<dbReference type="PANTHER" id="PTHR32315">
    <property type="entry name" value="ADENINE PHOSPHORIBOSYLTRANSFERASE"/>
    <property type="match status" value="1"/>
</dbReference>
<comment type="similarity">
    <text evidence="5 11">Belongs to the purine/pyrimidine phosphoribosyltransferase family.</text>
</comment>